<dbReference type="InterPro" id="IPR045888">
    <property type="entry name" value="Erv"/>
</dbReference>
<evidence type="ECO:0000256" key="2">
    <source>
        <dbReference type="ARBA" id="ARBA00005648"/>
    </source>
</evidence>
<dbReference type="InterPro" id="IPR012936">
    <property type="entry name" value="Erv_C"/>
</dbReference>
<evidence type="ECO:0000256" key="5">
    <source>
        <dbReference type="ARBA" id="ARBA00023136"/>
    </source>
</evidence>
<comment type="similarity">
    <text evidence="2">Belongs to the ERGIC family.</text>
</comment>
<comment type="subcellular location">
    <subcellularLocation>
        <location evidence="1">Endoplasmic reticulum-Golgi intermediate compartment membrane</location>
        <topology evidence="1">Multi-pass membrane protein</topology>
    </subcellularLocation>
</comment>
<evidence type="ECO:0000259" key="8">
    <source>
        <dbReference type="Pfam" id="PF13850"/>
    </source>
</evidence>
<accession>A0A1W7RAJ2</accession>
<feature type="domain" description="Endoplasmic reticulum vesicle transporter C-terminal" evidence="7">
    <location>
        <begin position="162"/>
        <end position="334"/>
    </location>
</feature>
<reference evidence="9" key="1">
    <citation type="submission" date="2016-11" db="EMBL/GenBank/DDBJ databases">
        <title>Venom-gland transcriptomics and venom proteomics of the black-back scorpion (Hadrurus spadix) reveal detectability challenges and an unexplored realm of animal toxin diversity.</title>
        <authorList>
            <person name="Rokyta D.R."/>
            <person name="Ward M.J."/>
        </authorList>
    </citation>
    <scope>NUCLEOTIDE SEQUENCE</scope>
    <source>
        <tissue evidence="9">Venom gland</tissue>
    </source>
</reference>
<protein>
    <submittedName>
        <fullName evidence="9">Endoplasmic reticulum-Golgi intermediate compartment protein 2</fullName>
    </submittedName>
</protein>
<feature type="transmembrane region" description="Helical" evidence="6">
    <location>
        <begin position="39"/>
        <end position="57"/>
    </location>
</feature>
<dbReference type="PANTHER" id="PTHR10984">
    <property type="entry name" value="ENDOPLASMIC RETICULUM-GOLGI INTERMEDIATE COMPARTMENT PROTEIN"/>
    <property type="match status" value="1"/>
</dbReference>
<dbReference type="GO" id="GO:0006888">
    <property type="term" value="P:endoplasmic reticulum to Golgi vesicle-mediated transport"/>
    <property type="evidence" value="ECO:0007669"/>
    <property type="project" value="TreeGrafter"/>
</dbReference>
<feature type="domain" description="Endoplasmic reticulum vesicle transporter N-terminal" evidence="8">
    <location>
        <begin position="14"/>
        <end position="101"/>
    </location>
</feature>
<dbReference type="PANTHER" id="PTHR10984:SF30">
    <property type="entry name" value="ENDOPLASMIC RETICULUM-GOLGI INTERMEDIATE COMPARTMENT PROTEIN 2"/>
    <property type="match status" value="1"/>
</dbReference>
<keyword evidence="5 6" id="KW-0472">Membrane</keyword>
<dbReference type="AlphaFoldDB" id="A0A1W7RAJ2"/>
<proteinExistence type="inferred from homology"/>
<name>A0A1W7RAJ2_9SCOR</name>
<evidence type="ECO:0000256" key="1">
    <source>
        <dbReference type="ARBA" id="ARBA00004457"/>
    </source>
</evidence>
<keyword evidence="3 6" id="KW-0812">Transmembrane</keyword>
<dbReference type="GO" id="GO:0033116">
    <property type="term" value="C:endoplasmic reticulum-Golgi intermediate compartment membrane"/>
    <property type="evidence" value="ECO:0007669"/>
    <property type="project" value="UniProtKB-SubCell"/>
</dbReference>
<evidence type="ECO:0000256" key="6">
    <source>
        <dbReference type="SAM" id="Phobius"/>
    </source>
</evidence>
<sequence>MRRLVHRTSKLKAVKELDAFPKVPESYTQTTASGGTISILSYLLIIVLVISEVRYYAQIQLKFEYLVDNDFDSKLKINVDITVAMPCETIGADILDVTGQNARAFGKLEEQPTYFELTPQQKAHWMTMQRVNTYIRKQHHAIQDLLWKEGYTNLLRGLPSREKTTNKEPDACRLYGTLVVNKVAGNFHITAGKHIPHPAGHAHLSAFLRDKDYNFSHRIEMFSFGNPMRGIFDPLEGDEKIASSNLHLYQYYLKIVPTEVYSLGSHVKTYQYSVTEQERAIDHSGGSHGVSGIYFKYDMSFVKVKVIKEHSSFWHFLVRLCGIIGGVYATSGIVNGLVKFVIDLITCKYIKTNHSTGRNSKMSGLNNHISERFDNSIHKLTSDAPDLPLIGSNLCINTKIPPFNDGIS</sequence>
<dbReference type="GO" id="GO:0006890">
    <property type="term" value="P:retrograde vesicle-mediated transport, Golgi to endoplasmic reticulum"/>
    <property type="evidence" value="ECO:0007669"/>
    <property type="project" value="TreeGrafter"/>
</dbReference>
<dbReference type="EMBL" id="GFAH01000219">
    <property type="protein sequence ID" value="JAV48170.1"/>
    <property type="molecule type" value="Transcribed_RNA"/>
</dbReference>
<dbReference type="Pfam" id="PF07970">
    <property type="entry name" value="COPIIcoated_ERV"/>
    <property type="match status" value="1"/>
</dbReference>
<keyword evidence="4 6" id="KW-1133">Transmembrane helix</keyword>
<dbReference type="GO" id="GO:0030134">
    <property type="term" value="C:COPII-coated ER to Golgi transport vesicle"/>
    <property type="evidence" value="ECO:0007669"/>
    <property type="project" value="TreeGrafter"/>
</dbReference>
<dbReference type="InterPro" id="IPR039542">
    <property type="entry name" value="Erv_N"/>
</dbReference>
<dbReference type="GO" id="GO:0005783">
    <property type="term" value="C:endoplasmic reticulum"/>
    <property type="evidence" value="ECO:0007669"/>
    <property type="project" value="TreeGrafter"/>
</dbReference>
<evidence type="ECO:0000259" key="7">
    <source>
        <dbReference type="Pfam" id="PF07970"/>
    </source>
</evidence>
<dbReference type="Pfam" id="PF13850">
    <property type="entry name" value="ERGIC_N"/>
    <property type="match status" value="1"/>
</dbReference>
<evidence type="ECO:0000256" key="3">
    <source>
        <dbReference type="ARBA" id="ARBA00022692"/>
    </source>
</evidence>
<evidence type="ECO:0000256" key="4">
    <source>
        <dbReference type="ARBA" id="ARBA00022989"/>
    </source>
</evidence>
<organism evidence="9">
    <name type="scientific">Hadrurus spadix</name>
    <dbReference type="NCBI Taxonomy" id="141984"/>
    <lineage>
        <taxon>Eukaryota</taxon>
        <taxon>Metazoa</taxon>
        <taxon>Ecdysozoa</taxon>
        <taxon>Arthropoda</taxon>
        <taxon>Chelicerata</taxon>
        <taxon>Arachnida</taxon>
        <taxon>Scorpiones</taxon>
        <taxon>Iurida</taxon>
        <taxon>Iuroidea</taxon>
        <taxon>Hadrurus</taxon>
    </lineage>
</organism>
<evidence type="ECO:0000313" key="9">
    <source>
        <dbReference type="EMBL" id="JAV48170.1"/>
    </source>
</evidence>